<dbReference type="PIRSF" id="PIRSF000103">
    <property type="entry name" value="HIBADH"/>
    <property type="match status" value="1"/>
</dbReference>
<evidence type="ECO:0000259" key="6">
    <source>
        <dbReference type="Pfam" id="PF14833"/>
    </source>
</evidence>
<dbReference type="GO" id="GO:0016491">
    <property type="term" value="F:oxidoreductase activity"/>
    <property type="evidence" value="ECO:0007669"/>
    <property type="project" value="UniProtKB-KW"/>
</dbReference>
<evidence type="ECO:0000256" key="1">
    <source>
        <dbReference type="ARBA" id="ARBA00007598"/>
    </source>
</evidence>
<dbReference type="GO" id="GO:0050661">
    <property type="term" value="F:NADP binding"/>
    <property type="evidence" value="ECO:0007669"/>
    <property type="project" value="InterPro"/>
</dbReference>
<evidence type="ECO:0000256" key="2">
    <source>
        <dbReference type="ARBA" id="ARBA00023002"/>
    </source>
</evidence>
<evidence type="ECO:0000313" key="7">
    <source>
        <dbReference type="EMBL" id="KAG0014694.1"/>
    </source>
</evidence>
<evidence type="ECO:0000256" key="4">
    <source>
        <dbReference type="PIRSR" id="PIRSR000103-1"/>
    </source>
</evidence>
<dbReference type="SUPFAM" id="SSF48179">
    <property type="entry name" value="6-phosphogluconate dehydrogenase C-terminal domain-like"/>
    <property type="match status" value="1"/>
</dbReference>
<dbReference type="SUPFAM" id="SSF51735">
    <property type="entry name" value="NAD(P)-binding Rossmann-fold domains"/>
    <property type="match status" value="1"/>
</dbReference>
<sequence length="313" mass="34845">MQNQQDRVAWIGLGLLGYELTQHLQKYIASQSLPGLAVWNRTTEKATALQSIVPGIQVATSIDELFSKYKANIVFTSLQNDAIVEQVYEQLVSIASNVQYPIVFVETGTLYPRLSEKLEKQISSLPQNHVYLQCPVFGRPEAARLAQMVWVASGDQVAVERLKPYFNSMSRKVLDLKTTDVKAGSTLKLLGNFMIMSYTELVSESLNIAKKANLDPQHLISFVDEFIPAPAFQQYTRRIVGGAEEPDAVEMTVNIALKDVGALRQWGQEIGAPTPTADLVRENYVTAKEKGLTKNWNYLIDTINSTADNSSEN</sequence>
<dbReference type="Pfam" id="PF14833">
    <property type="entry name" value="NAD_binding_11"/>
    <property type="match status" value="1"/>
</dbReference>
<reference evidence="7" key="1">
    <citation type="journal article" date="2020" name="Fungal Divers.">
        <title>Resolving the Mortierellaceae phylogeny through synthesis of multi-gene phylogenetics and phylogenomics.</title>
        <authorList>
            <person name="Vandepol N."/>
            <person name="Liber J."/>
            <person name="Desiro A."/>
            <person name="Na H."/>
            <person name="Kennedy M."/>
            <person name="Barry K."/>
            <person name="Grigoriev I.V."/>
            <person name="Miller A.N."/>
            <person name="O'Donnell K."/>
            <person name="Stajich J.E."/>
            <person name="Bonito G."/>
        </authorList>
    </citation>
    <scope>NUCLEOTIDE SEQUENCE</scope>
    <source>
        <strain evidence="7">NRRL 2769</strain>
    </source>
</reference>
<dbReference type="InterPro" id="IPR006115">
    <property type="entry name" value="6PGDH_NADP-bd"/>
</dbReference>
<proteinExistence type="inferred from homology"/>
<dbReference type="OrthoDB" id="435038at2759"/>
<dbReference type="PANTHER" id="PTHR43580">
    <property type="entry name" value="OXIDOREDUCTASE GLYR1-RELATED"/>
    <property type="match status" value="1"/>
</dbReference>
<accession>A0A9P6MVW3</accession>
<evidence type="ECO:0008006" key="9">
    <source>
        <dbReference type="Google" id="ProtNLM"/>
    </source>
</evidence>
<feature type="domain" description="3-hydroxyisobutyrate dehydrogenase-like NAD-binding" evidence="6">
    <location>
        <begin position="183"/>
        <end position="293"/>
    </location>
</feature>
<dbReference type="Pfam" id="PF03446">
    <property type="entry name" value="NAD_binding_2"/>
    <property type="match status" value="1"/>
</dbReference>
<dbReference type="InterPro" id="IPR029154">
    <property type="entry name" value="HIBADH-like_NADP-bd"/>
</dbReference>
<dbReference type="EMBL" id="JAAAID010000700">
    <property type="protein sequence ID" value="KAG0014694.1"/>
    <property type="molecule type" value="Genomic_DNA"/>
</dbReference>
<evidence type="ECO:0000259" key="5">
    <source>
        <dbReference type="Pfam" id="PF03446"/>
    </source>
</evidence>
<feature type="active site" evidence="4">
    <location>
        <position position="188"/>
    </location>
</feature>
<keyword evidence="8" id="KW-1185">Reference proteome</keyword>
<dbReference type="InterPro" id="IPR013328">
    <property type="entry name" value="6PGD_dom2"/>
</dbReference>
<dbReference type="InterPro" id="IPR015815">
    <property type="entry name" value="HIBADH-related"/>
</dbReference>
<dbReference type="InterPro" id="IPR036291">
    <property type="entry name" value="NAD(P)-bd_dom_sf"/>
</dbReference>
<keyword evidence="3" id="KW-0520">NAD</keyword>
<organism evidence="7 8">
    <name type="scientific">Entomortierella chlamydospora</name>
    <dbReference type="NCBI Taxonomy" id="101097"/>
    <lineage>
        <taxon>Eukaryota</taxon>
        <taxon>Fungi</taxon>
        <taxon>Fungi incertae sedis</taxon>
        <taxon>Mucoromycota</taxon>
        <taxon>Mortierellomycotina</taxon>
        <taxon>Mortierellomycetes</taxon>
        <taxon>Mortierellales</taxon>
        <taxon>Mortierellaceae</taxon>
        <taxon>Entomortierella</taxon>
    </lineage>
</organism>
<comment type="similarity">
    <text evidence="1">Belongs to the HIBADH-related family. NP60 subfamily.</text>
</comment>
<keyword evidence="2" id="KW-0560">Oxidoreductase</keyword>
<dbReference type="PANTHER" id="PTHR43580:SF8">
    <property type="entry name" value="6-PHOSPHOGLUCONATE DEHYDROGENASE NADP-BINDING DOMAIN-CONTAINING PROTEIN-RELATED"/>
    <property type="match status" value="1"/>
</dbReference>
<dbReference type="GO" id="GO:0051287">
    <property type="term" value="F:NAD binding"/>
    <property type="evidence" value="ECO:0007669"/>
    <property type="project" value="InterPro"/>
</dbReference>
<feature type="domain" description="6-phosphogluconate dehydrogenase NADP-binding" evidence="5">
    <location>
        <begin position="8"/>
        <end position="173"/>
    </location>
</feature>
<dbReference type="AlphaFoldDB" id="A0A9P6MVW3"/>
<evidence type="ECO:0000256" key="3">
    <source>
        <dbReference type="ARBA" id="ARBA00023027"/>
    </source>
</evidence>
<name>A0A9P6MVW3_9FUNG</name>
<comment type="caution">
    <text evidence="7">The sequence shown here is derived from an EMBL/GenBank/DDBJ whole genome shotgun (WGS) entry which is preliminary data.</text>
</comment>
<evidence type="ECO:0000313" key="8">
    <source>
        <dbReference type="Proteomes" id="UP000703661"/>
    </source>
</evidence>
<dbReference type="InterPro" id="IPR051265">
    <property type="entry name" value="HIBADH-related_NP60_sf"/>
</dbReference>
<protein>
    <recommendedName>
        <fullName evidence="9">6-phosphogluconate dehydrogenase family protein</fullName>
    </recommendedName>
</protein>
<dbReference type="Proteomes" id="UP000703661">
    <property type="component" value="Unassembled WGS sequence"/>
</dbReference>
<dbReference type="Gene3D" id="3.40.50.720">
    <property type="entry name" value="NAD(P)-binding Rossmann-like Domain"/>
    <property type="match status" value="1"/>
</dbReference>
<gene>
    <name evidence="7" type="ORF">BGZ80_010301</name>
</gene>
<dbReference type="Gene3D" id="1.10.1040.10">
    <property type="entry name" value="N-(1-d-carboxylethyl)-l-norvaline Dehydrogenase, domain 2"/>
    <property type="match status" value="1"/>
</dbReference>
<dbReference type="InterPro" id="IPR008927">
    <property type="entry name" value="6-PGluconate_DH-like_C_sf"/>
</dbReference>